<evidence type="ECO:0000256" key="5">
    <source>
        <dbReference type="ARBA" id="ARBA00023136"/>
    </source>
</evidence>
<dbReference type="CDD" id="cd17330">
    <property type="entry name" value="MFS_SLC46_TetA_like"/>
    <property type="match status" value="1"/>
</dbReference>
<keyword evidence="3 6" id="KW-0812">Transmembrane</keyword>
<dbReference type="RefSeq" id="WP_379927597.1">
    <property type="nucleotide sequence ID" value="NZ_JBHUMM010000001.1"/>
</dbReference>
<feature type="transmembrane region" description="Helical" evidence="6">
    <location>
        <begin position="127"/>
        <end position="149"/>
    </location>
</feature>
<keyword evidence="4 6" id="KW-1133">Transmembrane helix</keyword>
<protein>
    <submittedName>
        <fullName evidence="8">MFS transporter</fullName>
    </submittedName>
</protein>
<evidence type="ECO:0000256" key="4">
    <source>
        <dbReference type="ARBA" id="ARBA00022989"/>
    </source>
</evidence>
<dbReference type="PROSITE" id="PS50850">
    <property type="entry name" value="MFS"/>
    <property type="match status" value="1"/>
</dbReference>
<dbReference type="PANTHER" id="PTHR23504:SF15">
    <property type="entry name" value="MAJOR FACILITATOR SUPERFAMILY (MFS) PROFILE DOMAIN-CONTAINING PROTEIN"/>
    <property type="match status" value="1"/>
</dbReference>
<organism evidence="8 9">
    <name type="scientific">Marinicrinis sediminis</name>
    <dbReference type="NCBI Taxonomy" id="1652465"/>
    <lineage>
        <taxon>Bacteria</taxon>
        <taxon>Bacillati</taxon>
        <taxon>Bacillota</taxon>
        <taxon>Bacilli</taxon>
        <taxon>Bacillales</taxon>
        <taxon>Paenibacillaceae</taxon>
    </lineage>
</organism>
<feature type="domain" description="Major facilitator superfamily (MFS) profile" evidence="7">
    <location>
        <begin position="1"/>
        <end position="379"/>
    </location>
</feature>
<keyword evidence="5 6" id="KW-0472">Membrane</keyword>
<keyword evidence="2" id="KW-0813">Transport</keyword>
<dbReference type="Proteomes" id="UP001597497">
    <property type="component" value="Unassembled WGS sequence"/>
</dbReference>
<dbReference type="PANTHER" id="PTHR23504">
    <property type="entry name" value="MAJOR FACILITATOR SUPERFAMILY DOMAIN-CONTAINING PROTEIN 10"/>
    <property type="match status" value="1"/>
</dbReference>
<feature type="transmembrane region" description="Helical" evidence="6">
    <location>
        <begin position="7"/>
        <end position="25"/>
    </location>
</feature>
<comment type="caution">
    <text evidence="8">The sequence shown here is derived from an EMBL/GenBank/DDBJ whole genome shotgun (WGS) entry which is preliminary data.</text>
</comment>
<feature type="transmembrane region" description="Helical" evidence="6">
    <location>
        <begin position="238"/>
        <end position="257"/>
    </location>
</feature>
<reference evidence="9" key="1">
    <citation type="journal article" date="2019" name="Int. J. Syst. Evol. Microbiol.">
        <title>The Global Catalogue of Microorganisms (GCM) 10K type strain sequencing project: providing services to taxonomists for standard genome sequencing and annotation.</title>
        <authorList>
            <consortium name="The Broad Institute Genomics Platform"/>
            <consortium name="The Broad Institute Genome Sequencing Center for Infectious Disease"/>
            <person name="Wu L."/>
            <person name="Ma J."/>
        </authorList>
    </citation>
    <scope>NUCLEOTIDE SEQUENCE [LARGE SCALE GENOMIC DNA]</scope>
    <source>
        <strain evidence="9">KCTC 33676</strain>
    </source>
</reference>
<evidence type="ECO:0000256" key="2">
    <source>
        <dbReference type="ARBA" id="ARBA00022448"/>
    </source>
</evidence>
<evidence type="ECO:0000259" key="7">
    <source>
        <dbReference type="PROSITE" id="PS50850"/>
    </source>
</evidence>
<gene>
    <name evidence="8" type="ORF">ACFSUC_01415</name>
</gene>
<evidence type="ECO:0000256" key="6">
    <source>
        <dbReference type="SAM" id="Phobius"/>
    </source>
</evidence>
<dbReference type="Gene3D" id="1.20.1250.20">
    <property type="entry name" value="MFS general substrate transporter like domains"/>
    <property type="match status" value="1"/>
</dbReference>
<dbReference type="PRINTS" id="PR01035">
    <property type="entry name" value="TCRTETA"/>
</dbReference>
<feature type="transmembrane region" description="Helical" evidence="6">
    <location>
        <begin position="204"/>
        <end position="226"/>
    </location>
</feature>
<dbReference type="EMBL" id="JBHUMM010000001">
    <property type="protein sequence ID" value="MFD2670262.1"/>
    <property type="molecule type" value="Genomic_DNA"/>
</dbReference>
<evidence type="ECO:0000256" key="1">
    <source>
        <dbReference type="ARBA" id="ARBA00004651"/>
    </source>
</evidence>
<feature type="transmembrane region" description="Helical" evidence="6">
    <location>
        <begin position="67"/>
        <end position="86"/>
    </location>
</feature>
<dbReference type="Pfam" id="PF07690">
    <property type="entry name" value="MFS_1"/>
    <property type="match status" value="1"/>
</dbReference>
<evidence type="ECO:0000256" key="3">
    <source>
        <dbReference type="ARBA" id="ARBA00022692"/>
    </source>
</evidence>
<dbReference type="InterPro" id="IPR001958">
    <property type="entry name" value="Tet-R_TetA/multi-R_MdtG-like"/>
</dbReference>
<dbReference type="InterPro" id="IPR036259">
    <property type="entry name" value="MFS_trans_sf"/>
</dbReference>
<dbReference type="SUPFAM" id="SSF103473">
    <property type="entry name" value="MFS general substrate transporter"/>
    <property type="match status" value="1"/>
</dbReference>
<feature type="transmembrane region" description="Helical" evidence="6">
    <location>
        <begin position="92"/>
        <end position="115"/>
    </location>
</feature>
<feature type="transmembrane region" description="Helical" evidence="6">
    <location>
        <begin position="155"/>
        <end position="175"/>
    </location>
</feature>
<evidence type="ECO:0000313" key="8">
    <source>
        <dbReference type="EMBL" id="MFD2670262.1"/>
    </source>
</evidence>
<name>A0ABW5R5B0_9BACL</name>
<comment type="subcellular location">
    <subcellularLocation>
        <location evidence="1">Cell membrane</location>
        <topology evidence="1">Multi-pass membrane protein</topology>
    </subcellularLocation>
</comment>
<keyword evidence="9" id="KW-1185">Reference proteome</keyword>
<evidence type="ECO:0000313" key="9">
    <source>
        <dbReference type="Proteomes" id="UP001597497"/>
    </source>
</evidence>
<feature type="transmembrane region" description="Helical" evidence="6">
    <location>
        <begin position="269"/>
        <end position="287"/>
    </location>
</feature>
<dbReference type="InterPro" id="IPR020846">
    <property type="entry name" value="MFS_dom"/>
</dbReference>
<sequence length="386" mass="41591">MKKQLGTIMVLLITVFLGFAIIIPVVPEVLEGQEFHLGLLLALYSAASFLMSPIWGRISDRVGRKPIIMIGTIGFSISFLIFGIGIESLTWMYVSRILGGLFSGAVTSSAVAYVADITTDENRTKGMGLVGMSIGLGFIFGPFIGGALSQFGYAVPFYVSSVLSLVIFGFVAKYVTESLTSEERAARHKKKGSFKQAFAGRMKYLYIMGFLVAFTLAGLESTFQFFQMSKIGITPFGAGGMLAISGVVGAFIQGGVIRRYAKKGQETSFILAGILLSAVGFFLILFSTNYVTATIFLCVFSAGNALLRPCITSLITQKTPVNQGVATGFSSSMDSLGRITGPLLATGLFEINIELPFIWGGIICLFALSFLYGYLKQDRKELTEPV</sequence>
<accession>A0ABW5R5B0</accession>
<feature type="transmembrane region" description="Helical" evidence="6">
    <location>
        <begin position="357"/>
        <end position="375"/>
    </location>
</feature>
<proteinExistence type="predicted"/>
<feature type="transmembrane region" description="Helical" evidence="6">
    <location>
        <begin position="37"/>
        <end position="55"/>
    </location>
</feature>
<dbReference type="InterPro" id="IPR011701">
    <property type="entry name" value="MFS"/>
</dbReference>